<protein>
    <submittedName>
        <fullName evidence="2">Portal protein</fullName>
    </submittedName>
</protein>
<reference evidence="2" key="1">
    <citation type="journal article" date="2021" name="Proc. Natl. Acad. Sci. U.S.A.">
        <title>A Catalog of Tens of Thousands of Viruses from Human Metagenomes Reveals Hidden Associations with Chronic Diseases.</title>
        <authorList>
            <person name="Tisza M.J."/>
            <person name="Buck C.B."/>
        </authorList>
    </citation>
    <scope>NUCLEOTIDE SEQUENCE</scope>
    <source>
        <strain evidence="2">CtqSm5</strain>
    </source>
</reference>
<organism evidence="2">
    <name type="scientific">Siphoviridae sp. ctqSm5</name>
    <dbReference type="NCBI Taxonomy" id="2827949"/>
    <lineage>
        <taxon>Viruses</taxon>
        <taxon>Duplodnaviria</taxon>
        <taxon>Heunggongvirae</taxon>
        <taxon>Uroviricota</taxon>
        <taxon>Caudoviricetes</taxon>
    </lineage>
</organism>
<evidence type="ECO:0000256" key="1">
    <source>
        <dbReference type="SAM" id="MobiDB-lite"/>
    </source>
</evidence>
<accession>A0A8S5SNT2</accession>
<name>A0A8S5SNT2_9CAUD</name>
<feature type="compositionally biased region" description="Polar residues" evidence="1">
    <location>
        <begin position="503"/>
        <end position="519"/>
    </location>
</feature>
<evidence type="ECO:0000313" key="2">
    <source>
        <dbReference type="EMBL" id="DAF52717.1"/>
    </source>
</evidence>
<feature type="region of interest" description="Disordered" evidence="1">
    <location>
        <begin position="481"/>
        <end position="519"/>
    </location>
</feature>
<sequence length="519" mass="60208">MEQKQREEIIEGLFNWDTNPDYSESDYNRDLLTFAKRLNLNNHVSRQDSWISMSARQNYQGFSPEKVAQFLRDPRHHEKELRDLARHLENTSQIYQRVVNYLSSIPVISPVVIPTRTNLGTLKVQYEKAVDYLTKLNLPKNLIQVYRTCLRFDVFYGIEFEGDDDATGYSIKSLDPDYCRISGVEYGSFIFQMDMSFFTKKENFDVNISLLEEFDQYIPGFFTKAYNAYKKDALKRWVDIPAEKSICIKLKEELDYCYPPYASIYNDVQNIEDYKALAKVAEEQANYKLIGFKIPRFESAKQERPDAFAIKMSTATMFYELARDAIAESIGIFYSPMEWEAIKFTDGTSNSRNKIKEATDQLYDALGISRLLFNSDSTTALKYSIKVDESVIFQLNRQIETWVTRKYVYKHKGNFRVQLLDVTRFNQQEVFDMYMKAGQYGQPVQAHISAILGMNQQEMMAMNYIQNDILDIPNKFIPMTSSYTQTSSSDSGGAPTVEDSDSDNTIRNQEAGTNEEYNS</sequence>
<proteinExistence type="predicted"/>
<dbReference type="EMBL" id="BK032642">
    <property type="protein sequence ID" value="DAF52717.1"/>
    <property type="molecule type" value="Genomic_DNA"/>
</dbReference>
<feature type="compositionally biased region" description="Low complexity" evidence="1">
    <location>
        <begin position="481"/>
        <end position="491"/>
    </location>
</feature>